<sequence length="48" mass="5597">MIIENKPDYQNYFKTIVNIIIYHLIVLVFSRGKASVDGIFNLKLVIEL</sequence>
<keyword evidence="1" id="KW-1133">Transmembrane helix</keyword>
<name>A0A2X2ITR2_SPHMU</name>
<evidence type="ECO:0000313" key="2">
    <source>
        <dbReference type="EMBL" id="SPZ85368.1"/>
    </source>
</evidence>
<dbReference type="Proteomes" id="UP000251241">
    <property type="component" value="Unassembled WGS sequence"/>
</dbReference>
<protein>
    <submittedName>
        <fullName evidence="2">Uncharacterized protein</fullName>
    </submittedName>
</protein>
<accession>A0A2X2ITR2</accession>
<dbReference type="AlphaFoldDB" id="A0A2X2ITR2"/>
<gene>
    <name evidence="2" type="ORF">NCTC11343_01929</name>
</gene>
<organism evidence="2 3">
    <name type="scientific">Sphingobacterium multivorum</name>
    <dbReference type="NCBI Taxonomy" id="28454"/>
    <lineage>
        <taxon>Bacteria</taxon>
        <taxon>Pseudomonadati</taxon>
        <taxon>Bacteroidota</taxon>
        <taxon>Sphingobacteriia</taxon>
        <taxon>Sphingobacteriales</taxon>
        <taxon>Sphingobacteriaceae</taxon>
        <taxon>Sphingobacterium</taxon>
    </lineage>
</organism>
<keyword evidence="1" id="KW-0812">Transmembrane</keyword>
<proteinExistence type="predicted"/>
<reference evidence="2 3" key="1">
    <citation type="submission" date="2018-06" db="EMBL/GenBank/DDBJ databases">
        <authorList>
            <consortium name="Pathogen Informatics"/>
            <person name="Doyle S."/>
        </authorList>
    </citation>
    <scope>NUCLEOTIDE SEQUENCE [LARGE SCALE GENOMIC DNA]</scope>
    <source>
        <strain evidence="2 3">NCTC11343</strain>
    </source>
</reference>
<feature type="transmembrane region" description="Helical" evidence="1">
    <location>
        <begin position="12"/>
        <end position="30"/>
    </location>
</feature>
<keyword evidence="1" id="KW-0472">Membrane</keyword>
<evidence type="ECO:0000313" key="3">
    <source>
        <dbReference type="Proteomes" id="UP000251241"/>
    </source>
</evidence>
<dbReference type="EMBL" id="UAUU01000008">
    <property type="protein sequence ID" value="SPZ85368.1"/>
    <property type="molecule type" value="Genomic_DNA"/>
</dbReference>
<evidence type="ECO:0000256" key="1">
    <source>
        <dbReference type="SAM" id="Phobius"/>
    </source>
</evidence>